<comment type="caution">
    <text evidence="3">The sequence shown here is derived from an EMBL/GenBank/DDBJ whole genome shotgun (WGS) entry which is preliminary data.</text>
</comment>
<dbReference type="InterPro" id="IPR001882">
    <property type="entry name" value="Biotin_BS"/>
</dbReference>
<evidence type="ECO:0000313" key="3">
    <source>
        <dbReference type="EMBL" id="GLC27393.1"/>
    </source>
</evidence>
<dbReference type="InterPro" id="IPR011053">
    <property type="entry name" value="Single_hybrid_motif"/>
</dbReference>
<dbReference type="PROSITE" id="PS50968">
    <property type="entry name" value="BIOTINYL_LIPOYL"/>
    <property type="match status" value="1"/>
</dbReference>
<dbReference type="InterPro" id="IPR050709">
    <property type="entry name" value="Biotin_Carboxyl_Carrier/Decarb"/>
</dbReference>
<dbReference type="AlphaFoldDB" id="A0AA37QIC1"/>
<keyword evidence="4" id="KW-1185">Reference proteome</keyword>
<dbReference type="RefSeq" id="WP_284351832.1">
    <property type="nucleotide sequence ID" value="NZ_BRXS01000006.1"/>
</dbReference>
<reference evidence="3" key="1">
    <citation type="submission" date="2022-08" db="EMBL/GenBank/DDBJ databases">
        <title>Draft genome sequencing of Roseisolibacter agri AW1220.</title>
        <authorList>
            <person name="Tobiishi Y."/>
            <person name="Tonouchi A."/>
        </authorList>
    </citation>
    <scope>NUCLEOTIDE SEQUENCE</scope>
    <source>
        <strain evidence="3">AW1220</strain>
    </source>
</reference>
<dbReference type="Pfam" id="PF00364">
    <property type="entry name" value="Biotin_lipoyl"/>
    <property type="match status" value="1"/>
</dbReference>
<dbReference type="SUPFAM" id="SSF51230">
    <property type="entry name" value="Single hybrid motif"/>
    <property type="match status" value="1"/>
</dbReference>
<dbReference type="PANTHER" id="PTHR45266">
    <property type="entry name" value="OXALOACETATE DECARBOXYLASE ALPHA CHAIN"/>
    <property type="match status" value="1"/>
</dbReference>
<feature type="domain" description="Lipoyl-binding" evidence="2">
    <location>
        <begin position="91"/>
        <end position="166"/>
    </location>
</feature>
<dbReference type="PANTHER" id="PTHR45266:SF3">
    <property type="entry name" value="OXALOACETATE DECARBOXYLASE ALPHA CHAIN"/>
    <property type="match status" value="1"/>
</dbReference>
<organism evidence="3 4">
    <name type="scientific">Roseisolibacter agri</name>
    <dbReference type="NCBI Taxonomy" id="2014610"/>
    <lineage>
        <taxon>Bacteria</taxon>
        <taxon>Pseudomonadati</taxon>
        <taxon>Gemmatimonadota</taxon>
        <taxon>Gemmatimonadia</taxon>
        <taxon>Gemmatimonadales</taxon>
        <taxon>Gemmatimonadaceae</taxon>
        <taxon>Roseisolibacter</taxon>
    </lineage>
</organism>
<evidence type="ECO:0000313" key="4">
    <source>
        <dbReference type="Proteomes" id="UP001161325"/>
    </source>
</evidence>
<proteinExistence type="predicted"/>
<keyword evidence="1" id="KW-0092">Biotin</keyword>
<evidence type="ECO:0000259" key="2">
    <source>
        <dbReference type="PROSITE" id="PS50968"/>
    </source>
</evidence>
<evidence type="ECO:0000256" key="1">
    <source>
        <dbReference type="ARBA" id="ARBA00023267"/>
    </source>
</evidence>
<protein>
    <recommendedName>
        <fullName evidence="2">Lipoyl-binding domain-containing protein</fullName>
    </recommendedName>
</protein>
<dbReference type="CDD" id="cd06850">
    <property type="entry name" value="biotinyl_domain"/>
    <property type="match status" value="1"/>
</dbReference>
<accession>A0AA37QIC1</accession>
<sequence length="166" mass="17372">MKYVVDIDGERVAVELSGDEVRVGDEVLHAHLVDVEGTPVSLLTIGDRVYRLVARRGDARGRYAISLDGRRFDVEALDERTRTIRDLSAASAAAAGPAPLVAPMPGLVVRVAVQVGDQVAAGQGLVVMEAMKMENELRAPAGGTVAAIHAVPGTAVEKGALLVELA</sequence>
<dbReference type="Gene3D" id="2.40.50.100">
    <property type="match status" value="1"/>
</dbReference>
<dbReference type="EMBL" id="BRXS01000006">
    <property type="protein sequence ID" value="GLC27393.1"/>
    <property type="molecule type" value="Genomic_DNA"/>
</dbReference>
<dbReference type="Proteomes" id="UP001161325">
    <property type="component" value="Unassembled WGS sequence"/>
</dbReference>
<dbReference type="PROSITE" id="PS00188">
    <property type="entry name" value="BIOTIN"/>
    <property type="match status" value="1"/>
</dbReference>
<gene>
    <name evidence="3" type="ORF">rosag_39060</name>
</gene>
<name>A0AA37QIC1_9BACT</name>
<dbReference type="FunFam" id="2.40.50.100:FF:000003">
    <property type="entry name" value="Acetyl-CoA carboxylase biotin carboxyl carrier protein"/>
    <property type="match status" value="1"/>
</dbReference>
<dbReference type="InterPro" id="IPR000089">
    <property type="entry name" value="Biotin_lipoyl"/>
</dbReference>